<dbReference type="SUPFAM" id="SSF69754">
    <property type="entry name" value="Ribosome binding protein Y (YfiA homologue)"/>
    <property type="match status" value="1"/>
</dbReference>
<dbReference type="Gene3D" id="3.30.160.100">
    <property type="entry name" value="Ribosome hibernation promotion factor-like"/>
    <property type="match status" value="1"/>
</dbReference>
<keyword evidence="1" id="KW-0810">Translation regulation</keyword>
<feature type="domain" description="Sigma 54 modulation/S30EA ribosomal protein C-terminal" evidence="3">
    <location>
        <begin position="125"/>
        <end position="171"/>
    </location>
</feature>
<gene>
    <name evidence="4" type="primary">raiA</name>
    <name evidence="4" type="ORF">COT42_01750</name>
</gene>
<dbReference type="GO" id="GO:0043024">
    <property type="term" value="F:ribosomal small subunit binding"/>
    <property type="evidence" value="ECO:0007669"/>
    <property type="project" value="TreeGrafter"/>
</dbReference>
<proteinExistence type="predicted"/>
<sequence>MQMTITGKGIKVTAAMRDYAQKKFAKLEEFFGNIVKVEIILETKKIDDVEHSQIAEVRAWLAGKKMVQAIEAGRDIYAAIDLVLEEAKRQVQKHKEKLVDSRRHAENPRHNLADQSVAEISDDGQPQIIASNQFINKPMDLAEAKAELKVLDREFLAFRNRETKEVNVLQKNNNSHELLSAKERLHPKEAVQALIKSKKNLIIFTNKATNAPSVVFRRKAGNFGMIEP</sequence>
<evidence type="ECO:0000256" key="1">
    <source>
        <dbReference type="ARBA" id="ARBA00022845"/>
    </source>
</evidence>
<protein>
    <submittedName>
        <fullName evidence="4">Ribosomal subunit interface protein</fullName>
    </submittedName>
</protein>
<keyword evidence="2" id="KW-0175">Coiled coil</keyword>
<dbReference type="InterPro" id="IPR036567">
    <property type="entry name" value="RHF-like"/>
</dbReference>
<dbReference type="PANTHER" id="PTHR33231:SF1">
    <property type="entry name" value="30S RIBOSOMAL PROTEIN"/>
    <property type="match status" value="1"/>
</dbReference>
<reference evidence="4 5" key="1">
    <citation type="submission" date="2017-09" db="EMBL/GenBank/DDBJ databases">
        <title>Depth-based differentiation of microbial function through sediment-hosted aquifers and enrichment of novel symbionts in the deep terrestrial subsurface.</title>
        <authorList>
            <person name="Probst A.J."/>
            <person name="Ladd B."/>
            <person name="Jarett J.K."/>
            <person name="Geller-Mcgrath D.E."/>
            <person name="Sieber C.M."/>
            <person name="Emerson J.B."/>
            <person name="Anantharaman K."/>
            <person name="Thomas B.C."/>
            <person name="Malmstrom R."/>
            <person name="Stieglmeier M."/>
            <person name="Klingl A."/>
            <person name="Woyke T."/>
            <person name="Ryan C.M."/>
            <person name="Banfield J.F."/>
        </authorList>
    </citation>
    <scope>NUCLEOTIDE SEQUENCE [LARGE SCALE GENOMIC DNA]</scope>
    <source>
        <strain evidence="4">CG08_land_8_20_14_0_20_45_16</strain>
    </source>
</reference>
<name>A0A2H0Y0X8_UNCSA</name>
<dbReference type="InterPro" id="IPR032528">
    <property type="entry name" value="Ribosom_S30AE_C"/>
</dbReference>
<dbReference type="EMBL" id="PEYM01000035">
    <property type="protein sequence ID" value="PIS31155.1"/>
    <property type="molecule type" value="Genomic_DNA"/>
</dbReference>
<dbReference type="InterPro" id="IPR050574">
    <property type="entry name" value="HPF/YfiA_ribosome-assoc"/>
</dbReference>
<dbReference type="Proteomes" id="UP000231343">
    <property type="component" value="Unassembled WGS sequence"/>
</dbReference>
<dbReference type="Pfam" id="PF16321">
    <property type="entry name" value="Ribosom_S30AE_C"/>
    <property type="match status" value="2"/>
</dbReference>
<dbReference type="GO" id="GO:0022627">
    <property type="term" value="C:cytosolic small ribosomal subunit"/>
    <property type="evidence" value="ECO:0007669"/>
    <property type="project" value="TreeGrafter"/>
</dbReference>
<dbReference type="AlphaFoldDB" id="A0A2H0Y0X8"/>
<dbReference type="InterPro" id="IPR003489">
    <property type="entry name" value="RHF/RaiA"/>
</dbReference>
<dbReference type="NCBIfam" id="TIGR00741">
    <property type="entry name" value="yfiA"/>
    <property type="match status" value="1"/>
</dbReference>
<dbReference type="Pfam" id="PF02482">
    <property type="entry name" value="Ribosomal_S30AE"/>
    <property type="match status" value="1"/>
</dbReference>
<feature type="domain" description="Sigma 54 modulation/S30EA ribosomal protein C-terminal" evidence="3">
    <location>
        <begin position="185"/>
        <end position="224"/>
    </location>
</feature>
<evidence type="ECO:0000313" key="4">
    <source>
        <dbReference type="EMBL" id="PIS31155.1"/>
    </source>
</evidence>
<accession>A0A2H0Y0X8</accession>
<evidence type="ECO:0000256" key="2">
    <source>
        <dbReference type="SAM" id="Coils"/>
    </source>
</evidence>
<evidence type="ECO:0000259" key="3">
    <source>
        <dbReference type="Pfam" id="PF16321"/>
    </source>
</evidence>
<dbReference type="Gene3D" id="3.30.505.50">
    <property type="entry name" value="Sigma 54 modulation/S30EA ribosomal protein, C-terminal domain"/>
    <property type="match status" value="2"/>
</dbReference>
<dbReference type="CDD" id="cd00552">
    <property type="entry name" value="RaiA"/>
    <property type="match status" value="1"/>
</dbReference>
<dbReference type="PANTHER" id="PTHR33231">
    <property type="entry name" value="30S RIBOSOMAL PROTEIN"/>
    <property type="match status" value="1"/>
</dbReference>
<dbReference type="InterPro" id="IPR038416">
    <property type="entry name" value="Ribosom_S30AE_C_sf"/>
</dbReference>
<comment type="caution">
    <text evidence="4">The sequence shown here is derived from an EMBL/GenBank/DDBJ whole genome shotgun (WGS) entry which is preliminary data.</text>
</comment>
<organism evidence="4 5">
    <name type="scientific">Candidatus Saganbacteria bacterium CG08_land_8_20_14_0_20_45_16</name>
    <dbReference type="NCBI Taxonomy" id="2014293"/>
    <lineage>
        <taxon>Bacteria</taxon>
        <taxon>Bacillati</taxon>
        <taxon>Saganbacteria</taxon>
    </lineage>
</organism>
<dbReference type="GO" id="GO:0045900">
    <property type="term" value="P:negative regulation of translational elongation"/>
    <property type="evidence" value="ECO:0007669"/>
    <property type="project" value="TreeGrafter"/>
</dbReference>
<feature type="coiled-coil region" evidence="2">
    <location>
        <begin position="77"/>
        <end position="104"/>
    </location>
</feature>
<evidence type="ECO:0000313" key="5">
    <source>
        <dbReference type="Proteomes" id="UP000231343"/>
    </source>
</evidence>